<name>A0AAE0PIV9_SORBR</name>
<dbReference type="InterPro" id="IPR036864">
    <property type="entry name" value="Zn2-C6_fun-type_DNA-bd_sf"/>
</dbReference>
<protein>
    <submittedName>
        <fullName evidence="9">Fungal-specific transcription factor domain-containing protein</fullName>
    </submittedName>
</protein>
<evidence type="ECO:0000313" key="10">
    <source>
        <dbReference type="Proteomes" id="UP001281003"/>
    </source>
</evidence>
<dbReference type="PROSITE" id="PS00463">
    <property type="entry name" value="ZN2_CY6_FUNGAL_1"/>
    <property type="match status" value="1"/>
</dbReference>
<proteinExistence type="predicted"/>
<reference evidence="9" key="1">
    <citation type="journal article" date="2023" name="Mol. Phylogenet. Evol.">
        <title>Genome-scale phylogeny and comparative genomics of the fungal order Sordariales.</title>
        <authorList>
            <person name="Hensen N."/>
            <person name="Bonometti L."/>
            <person name="Westerberg I."/>
            <person name="Brannstrom I.O."/>
            <person name="Guillou S."/>
            <person name="Cros-Aarteil S."/>
            <person name="Calhoun S."/>
            <person name="Haridas S."/>
            <person name="Kuo A."/>
            <person name="Mondo S."/>
            <person name="Pangilinan J."/>
            <person name="Riley R."/>
            <person name="LaButti K."/>
            <person name="Andreopoulos B."/>
            <person name="Lipzen A."/>
            <person name="Chen C."/>
            <person name="Yan M."/>
            <person name="Daum C."/>
            <person name="Ng V."/>
            <person name="Clum A."/>
            <person name="Steindorff A."/>
            <person name="Ohm R.A."/>
            <person name="Martin F."/>
            <person name="Silar P."/>
            <person name="Natvig D.O."/>
            <person name="Lalanne C."/>
            <person name="Gautier V."/>
            <person name="Ament-Velasquez S.L."/>
            <person name="Kruys A."/>
            <person name="Hutchinson M.I."/>
            <person name="Powell A.J."/>
            <person name="Barry K."/>
            <person name="Miller A.N."/>
            <person name="Grigoriev I.V."/>
            <person name="Debuchy R."/>
            <person name="Gladieux P."/>
            <person name="Hiltunen Thoren M."/>
            <person name="Johannesson H."/>
        </authorList>
    </citation>
    <scope>NUCLEOTIDE SEQUENCE</scope>
    <source>
        <strain evidence="9">FGSC 1904</strain>
    </source>
</reference>
<dbReference type="PROSITE" id="PS50048">
    <property type="entry name" value="ZN2_CY6_FUNGAL_2"/>
    <property type="match status" value="1"/>
</dbReference>
<dbReference type="GO" id="GO:0000981">
    <property type="term" value="F:DNA-binding transcription factor activity, RNA polymerase II-specific"/>
    <property type="evidence" value="ECO:0007669"/>
    <property type="project" value="InterPro"/>
</dbReference>
<keyword evidence="6" id="KW-0539">Nucleus</keyword>
<gene>
    <name evidence="9" type="ORF">B0T20DRAFT_494679</name>
</gene>
<evidence type="ECO:0000256" key="2">
    <source>
        <dbReference type="ARBA" id="ARBA00022833"/>
    </source>
</evidence>
<dbReference type="SUPFAM" id="SSF57701">
    <property type="entry name" value="Zn2/Cys6 DNA-binding domain"/>
    <property type="match status" value="1"/>
</dbReference>
<evidence type="ECO:0000256" key="6">
    <source>
        <dbReference type="ARBA" id="ARBA00023242"/>
    </source>
</evidence>
<dbReference type="EMBL" id="JAUTDP010000003">
    <property type="protein sequence ID" value="KAK3400714.1"/>
    <property type="molecule type" value="Genomic_DNA"/>
</dbReference>
<dbReference type="Proteomes" id="UP001281003">
    <property type="component" value="Unassembled WGS sequence"/>
</dbReference>
<keyword evidence="3" id="KW-0805">Transcription regulation</keyword>
<evidence type="ECO:0000256" key="3">
    <source>
        <dbReference type="ARBA" id="ARBA00023015"/>
    </source>
</evidence>
<dbReference type="Gene3D" id="4.10.240.10">
    <property type="entry name" value="Zn(2)-C6 fungal-type DNA-binding domain"/>
    <property type="match status" value="1"/>
</dbReference>
<organism evidence="9 10">
    <name type="scientific">Sordaria brevicollis</name>
    <dbReference type="NCBI Taxonomy" id="83679"/>
    <lineage>
        <taxon>Eukaryota</taxon>
        <taxon>Fungi</taxon>
        <taxon>Dikarya</taxon>
        <taxon>Ascomycota</taxon>
        <taxon>Pezizomycotina</taxon>
        <taxon>Sordariomycetes</taxon>
        <taxon>Sordariomycetidae</taxon>
        <taxon>Sordariales</taxon>
        <taxon>Sordariaceae</taxon>
        <taxon>Sordaria</taxon>
    </lineage>
</organism>
<dbReference type="GO" id="GO:0008270">
    <property type="term" value="F:zinc ion binding"/>
    <property type="evidence" value="ECO:0007669"/>
    <property type="project" value="InterPro"/>
</dbReference>
<dbReference type="PANTHER" id="PTHR37534">
    <property type="entry name" value="TRANSCRIPTIONAL ACTIVATOR PROTEIN UGA3"/>
    <property type="match status" value="1"/>
</dbReference>
<dbReference type="InterPro" id="IPR021858">
    <property type="entry name" value="Fun_TF"/>
</dbReference>
<keyword evidence="2" id="KW-0862">Zinc</keyword>
<keyword evidence="10" id="KW-1185">Reference proteome</keyword>
<feature type="domain" description="Zn(2)-C6 fungal-type" evidence="8">
    <location>
        <begin position="10"/>
        <end position="38"/>
    </location>
</feature>
<feature type="compositionally biased region" description="Low complexity" evidence="7">
    <location>
        <begin position="72"/>
        <end position="90"/>
    </location>
</feature>
<dbReference type="GO" id="GO:0003677">
    <property type="term" value="F:DNA binding"/>
    <property type="evidence" value="ECO:0007669"/>
    <property type="project" value="UniProtKB-KW"/>
</dbReference>
<accession>A0AAE0PIV9</accession>
<evidence type="ECO:0000256" key="4">
    <source>
        <dbReference type="ARBA" id="ARBA00023125"/>
    </source>
</evidence>
<feature type="compositionally biased region" description="Basic and acidic residues" evidence="7">
    <location>
        <begin position="46"/>
        <end position="59"/>
    </location>
</feature>
<sequence length="658" mass="72241">MPSGQRSKSGCWTCRLRRKKCLEGGPPCSNCESRNIFCHGYGPKPNWKDRGDKEREEATRLQLQTRRRRRSTATQSHASHPSVSESSTSSGGTIDICSPPVTVTEPASLSPFLVSNFSFPLSPSPGHERNGAVEFEYLDALTIAPDSFTAGYSDDIWMAQEQTDAVMAETSSAEPLVPQQLLEAPCQSTQTLEGPTPLCLSCLGDSSTGIGMRGPPTSENDIELVMHFIGETCPLQHGSYRSSSATQRSWALFLLMRSPTFYHASLSMSAYHMSLILVGRGDARAKAVHDYQSHRAQALDSFCRLTDPNRQCSGSVFGEKLICSVQLALLEALGKNMQSCHSYLASAVQILLEDLRQPSECETGPAASSPKPEAHQHQLALSHPSGTSNPTPLSPSPMERTALSFFRAILVWNDILSSSSLKKIPFGAPSYRELLASPSFCTSFEATTGCEAWILVTIMDATALEEWKRDQENQGNLSIRELVNRASRLEDTVEASIKRLEMSGGDKRLQSLVFAYALLTHLHAIVSGPLVSVPEISESIERSIVAWKMIPDSTSPRSLAWPYCVCASLATGKQREVFEQYLILDRLSSVDSTLGSLRELKAIVEECWKEVDGVRRGSDFVSQESSGSLGRDRSLSSSSVRVDWREIMQRSNLGLLFI</sequence>
<feature type="region of interest" description="Disordered" evidence="7">
    <location>
        <begin position="361"/>
        <end position="396"/>
    </location>
</feature>
<evidence type="ECO:0000313" key="9">
    <source>
        <dbReference type="EMBL" id="KAK3400714.1"/>
    </source>
</evidence>
<dbReference type="SMART" id="SM00066">
    <property type="entry name" value="GAL4"/>
    <property type="match status" value="1"/>
</dbReference>
<dbReference type="GO" id="GO:0005634">
    <property type="term" value="C:nucleus"/>
    <property type="evidence" value="ECO:0007669"/>
    <property type="project" value="UniProtKB-SubCell"/>
</dbReference>
<evidence type="ECO:0000256" key="1">
    <source>
        <dbReference type="ARBA" id="ARBA00004123"/>
    </source>
</evidence>
<dbReference type="PANTHER" id="PTHR37534:SF20">
    <property type="entry name" value="PRO1A C6 ZINK-FINGER PROTEIN"/>
    <property type="match status" value="1"/>
</dbReference>
<evidence type="ECO:0000256" key="7">
    <source>
        <dbReference type="SAM" id="MobiDB-lite"/>
    </source>
</evidence>
<evidence type="ECO:0000259" key="8">
    <source>
        <dbReference type="PROSITE" id="PS50048"/>
    </source>
</evidence>
<feature type="region of interest" description="Disordered" evidence="7">
    <location>
        <begin position="42"/>
        <end position="99"/>
    </location>
</feature>
<evidence type="ECO:0000256" key="5">
    <source>
        <dbReference type="ARBA" id="ARBA00023163"/>
    </source>
</evidence>
<keyword evidence="5" id="KW-0804">Transcription</keyword>
<comment type="caution">
    <text evidence="9">The sequence shown here is derived from an EMBL/GenBank/DDBJ whole genome shotgun (WGS) entry which is preliminary data.</text>
</comment>
<dbReference type="Pfam" id="PF00172">
    <property type="entry name" value="Zn_clus"/>
    <property type="match status" value="1"/>
</dbReference>
<comment type="subcellular location">
    <subcellularLocation>
        <location evidence="1">Nucleus</location>
    </subcellularLocation>
</comment>
<keyword evidence="4" id="KW-0238">DNA-binding</keyword>
<dbReference type="Pfam" id="PF11951">
    <property type="entry name" value="Fungal_trans_2"/>
    <property type="match status" value="1"/>
</dbReference>
<dbReference type="InterPro" id="IPR001138">
    <property type="entry name" value="Zn2Cys6_DnaBD"/>
</dbReference>
<dbReference type="CDD" id="cd00067">
    <property type="entry name" value="GAL4"/>
    <property type="match status" value="1"/>
</dbReference>
<dbReference type="AlphaFoldDB" id="A0AAE0PIV9"/>
<reference evidence="9" key="2">
    <citation type="submission" date="2023-07" db="EMBL/GenBank/DDBJ databases">
        <authorList>
            <consortium name="Lawrence Berkeley National Laboratory"/>
            <person name="Haridas S."/>
            <person name="Hensen N."/>
            <person name="Bonometti L."/>
            <person name="Westerberg I."/>
            <person name="Brannstrom I.O."/>
            <person name="Guillou S."/>
            <person name="Cros-Aarteil S."/>
            <person name="Calhoun S."/>
            <person name="Kuo A."/>
            <person name="Mondo S."/>
            <person name="Pangilinan J."/>
            <person name="Riley R."/>
            <person name="LaButti K."/>
            <person name="Andreopoulos B."/>
            <person name="Lipzen A."/>
            <person name="Chen C."/>
            <person name="Yanf M."/>
            <person name="Daum C."/>
            <person name="Ng V."/>
            <person name="Clum A."/>
            <person name="Steindorff A."/>
            <person name="Ohm R."/>
            <person name="Martin F."/>
            <person name="Silar P."/>
            <person name="Natvig D."/>
            <person name="Lalanne C."/>
            <person name="Gautier V."/>
            <person name="Ament-velasquez S.L."/>
            <person name="Kruys A."/>
            <person name="Hutchinson M.I."/>
            <person name="Powell A.J."/>
            <person name="Barry K."/>
            <person name="Miller A.N."/>
            <person name="Grigoriev I.V."/>
            <person name="Debuchy R."/>
            <person name="Gladieux P."/>
            <person name="Thoren M.H."/>
            <person name="Johannesson H."/>
        </authorList>
    </citation>
    <scope>NUCLEOTIDE SEQUENCE</scope>
    <source>
        <strain evidence="9">FGSC 1904</strain>
    </source>
</reference>